<organism evidence="2">
    <name type="scientific">Rhizophora mucronata</name>
    <name type="common">Asiatic mangrove</name>
    <dbReference type="NCBI Taxonomy" id="61149"/>
    <lineage>
        <taxon>Eukaryota</taxon>
        <taxon>Viridiplantae</taxon>
        <taxon>Streptophyta</taxon>
        <taxon>Embryophyta</taxon>
        <taxon>Tracheophyta</taxon>
        <taxon>Spermatophyta</taxon>
        <taxon>Magnoliopsida</taxon>
        <taxon>eudicotyledons</taxon>
        <taxon>Gunneridae</taxon>
        <taxon>Pentapetalae</taxon>
        <taxon>rosids</taxon>
        <taxon>fabids</taxon>
        <taxon>Malpighiales</taxon>
        <taxon>Rhizophoraceae</taxon>
        <taxon>Rhizophora</taxon>
    </lineage>
</organism>
<evidence type="ECO:0000313" key="2">
    <source>
        <dbReference type="EMBL" id="MBW95721.1"/>
    </source>
</evidence>
<reference evidence="2" key="1">
    <citation type="submission" date="2018-02" db="EMBL/GenBank/DDBJ databases">
        <title>Rhizophora mucronata_Transcriptome.</title>
        <authorList>
            <person name="Meera S.P."/>
            <person name="Sreeshan A."/>
            <person name="Augustine A."/>
        </authorList>
    </citation>
    <scope>NUCLEOTIDE SEQUENCE</scope>
    <source>
        <tissue evidence="2">Leaf</tissue>
    </source>
</reference>
<feature type="compositionally biased region" description="Low complexity" evidence="1">
    <location>
        <begin position="1"/>
        <end position="16"/>
    </location>
</feature>
<dbReference type="EMBL" id="GGEC01015238">
    <property type="protein sequence ID" value="MBW95721.1"/>
    <property type="molecule type" value="Transcribed_RNA"/>
</dbReference>
<feature type="region of interest" description="Disordered" evidence="1">
    <location>
        <begin position="36"/>
        <end position="62"/>
    </location>
</feature>
<sequence>MANSITRTTSSMTRTTRTTKKRRTITITLEAIPISRGTRRGKSSRIRFLTTNSCREPPRGCR</sequence>
<proteinExistence type="predicted"/>
<protein>
    <submittedName>
        <fullName evidence="2">Uncharacterized protein</fullName>
    </submittedName>
</protein>
<feature type="region of interest" description="Disordered" evidence="1">
    <location>
        <begin position="1"/>
        <end position="22"/>
    </location>
</feature>
<dbReference type="AlphaFoldDB" id="A0A2P2JQG3"/>
<accession>A0A2P2JQG3</accession>
<evidence type="ECO:0000256" key="1">
    <source>
        <dbReference type="SAM" id="MobiDB-lite"/>
    </source>
</evidence>
<name>A0A2P2JQG3_RHIMU</name>